<evidence type="ECO:0000256" key="3">
    <source>
        <dbReference type="ARBA" id="ARBA00022989"/>
    </source>
</evidence>
<dbReference type="AlphaFoldDB" id="A0A921EPI7"/>
<comment type="subcellular location">
    <subcellularLocation>
        <location evidence="1">Membrane</location>
        <topology evidence="1">Multi-pass membrane protein</topology>
    </subcellularLocation>
</comment>
<reference evidence="7" key="1">
    <citation type="journal article" date="2021" name="PeerJ">
        <title>Extensive microbial diversity within the chicken gut microbiome revealed by metagenomics and culture.</title>
        <authorList>
            <person name="Gilroy R."/>
            <person name="Ravi A."/>
            <person name="Getino M."/>
            <person name="Pursley I."/>
            <person name="Horton D.L."/>
            <person name="Alikhan N.F."/>
            <person name="Baker D."/>
            <person name="Gharbi K."/>
            <person name="Hall N."/>
            <person name="Watson M."/>
            <person name="Adriaenssens E.M."/>
            <person name="Foster-Nyarko E."/>
            <person name="Jarju S."/>
            <person name="Secka A."/>
            <person name="Antonio M."/>
            <person name="Oren A."/>
            <person name="Chaudhuri R.R."/>
            <person name="La Ragione R."/>
            <person name="Hildebrand F."/>
            <person name="Pallen M.J."/>
        </authorList>
    </citation>
    <scope>NUCLEOTIDE SEQUENCE</scope>
    <source>
        <strain evidence="7">ChiGjej3B3-7470</strain>
    </source>
</reference>
<evidence type="ECO:0000313" key="8">
    <source>
        <dbReference type="Proteomes" id="UP000712713"/>
    </source>
</evidence>
<dbReference type="Proteomes" id="UP000712713">
    <property type="component" value="Unassembled WGS sequence"/>
</dbReference>
<evidence type="ECO:0000313" key="7">
    <source>
        <dbReference type="EMBL" id="HJE52288.1"/>
    </source>
</evidence>
<evidence type="ECO:0000256" key="2">
    <source>
        <dbReference type="ARBA" id="ARBA00022692"/>
    </source>
</evidence>
<gene>
    <name evidence="7" type="ORF">K8V15_10025</name>
</gene>
<dbReference type="Pfam" id="PF08044">
    <property type="entry name" value="DUF1707"/>
    <property type="match status" value="1"/>
</dbReference>
<dbReference type="InterPro" id="IPR019109">
    <property type="entry name" value="MamF_MmsF"/>
</dbReference>
<keyword evidence="2 5" id="KW-0812">Transmembrane</keyword>
<organism evidence="7 8">
    <name type="scientific">Tessaracoccus flavescens</name>
    <dbReference type="NCBI Taxonomy" id="399497"/>
    <lineage>
        <taxon>Bacteria</taxon>
        <taxon>Bacillati</taxon>
        <taxon>Actinomycetota</taxon>
        <taxon>Actinomycetes</taxon>
        <taxon>Propionibacteriales</taxon>
        <taxon>Propionibacteriaceae</taxon>
        <taxon>Tessaracoccus</taxon>
    </lineage>
</organism>
<dbReference type="Pfam" id="PF09685">
    <property type="entry name" value="MamF_MmsF"/>
    <property type="match status" value="1"/>
</dbReference>
<name>A0A921EPI7_9ACTN</name>
<comment type="caution">
    <text evidence="7">The sequence shown here is derived from an EMBL/GenBank/DDBJ whole genome shotgun (WGS) entry which is preliminary data.</text>
</comment>
<sequence>MSSTGFSHLPALTDNQRDRAIAHLQACYANGSLDEGEFHRRLDAAFAARDRVELNRTLLGLARVAPAAFLPTRSGQPSPADNAASGLTHLAGIVSGPIVPAVVRAVATPGSRLSTEAGRALSFQLTTLVLGLASFFVGAVILDTAFFMFAAWAIWFAGTIWASVRAFNGKSSLGSLERFTVLKQEPQRRQLR</sequence>
<feature type="transmembrane region" description="Helical" evidence="5">
    <location>
        <begin position="147"/>
        <end position="168"/>
    </location>
</feature>
<accession>A0A921EPI7</accession>
<protein>
    <submittedName>
        <fullName evidence="7">DUF1707 and DUF4870 domain-containing protein</fullName>
    </submittedName>
</protein>
<feature type="domain" description="DUF1707" evidence="6">
    <location>
        <begin position="13"/>
        <end position="59"/>
    </location>
</feature>
<proteinExistence type="predicted"/>
<dbReference type="EMBL" id="DYZF01000252">
    <property type="protein sequence ID" value="HJE52288.1"/>
    <property type="molecule type" value="Genomic_DNA"/>
</dbReference>
<keyword evidence="3 5" id="KW-1133">Transmembrane helix</keyword>
<evidence type="ECO:0000259" key="6">
    <source>
        <dbReference type="Pfam" id="PF08044"/>
    </source>
</evidence>
<evidence type="ECO:0000256" key="1">
    <source>
        <dbReference type="ARBA" id="ARBA00004141"/>
    </source>
</evidence>
<feature type="transmembrane region" description="Helical" evidence="5">
    <location>
        <begin position="121"/>
        <end position="141"/>
    </location>
</feature>
<evidence type="ECO:0000256" key="4">
    <source>
        <dbReference type="ARBA" id="ARBA00023136"/>
    </source>
</evidence>
<evidence type="ECO:0000256" key="5">
    <source>
        <dbReference type="SAM" id="Phobius"/>
    </source>
</evidence>
<keyword evidence="4 5" id="KW-0472">Membrane</keyword>
<reference evidence="7" key="2">
    <citation type="submission" date="2021-09" db="EMBL/GenBank/DDBJ databases">
        <authorList>
            <person name="Gilroy R."/>
        </authorList>
    </citation>
    <scope>NUCLEOTIDE SEQUENCE</scope>
    <source>
        <strain evidence="7">ChiGjej3B3-7470</strain>
    </source>
</reference>
<dbReference type="InterPro" id="IPR012551">
    <property type="entry name" value="DUF1707_SHOCT-like"/>
</dbReference>